<dbReference type="RefSeq" id="WP_345284534.1">
    <property type="nucleotide sequence ID" value="NZ_BAABAJ010000012.1"/>
</dbReference>
<evidence type="ECO:0000313" key="4">
    <source>
        <dbReference type="Proteomes" id="UP001501000"/>
    </source>
</evidence>
<feature type="chain" id="PRO_5046061229" description="Secreted protein" evidence="2">
    <location>
        <begin position="39"/>
        <end position="165"/>
    </location>
</feature>
<comment type="caution">
    <text evidence="3">The sequence shown here is derived from an EMBL/GenBank/DDBJ whole genome shotgun (WGS) entry which is preliminary data.</text>
</comment>
<dbReference type="EMBL" id="BAABAJ010000012">
    <property type="protein sequence ID" value="GAA3925967.1"/>
    <property type="molecule type" value="Genomic_DNA"/>
</dbReference>
<keyword evidence="4" id="KW-1185">Reference proteome</keyword>
<organism evidence="3 4">
    <name type="scientific">Streptomyces gulbargensis</name>
    <dbReference type="NCBI Taxonomy" id="364901"/>
    <lineage>
        <taxon>Bacteria</taxon>
        <taxon>Bacillati</taxon>
        <taxon>Actinomycetota</taxon>
        <taxon>Actinomycetes</taxon>
        <taxon>Kitasatosporales</taxon>
        <taxon>Streptomycetaceae</taxon>
        <taxon>Streptomyces</taxon>
    </lineage>
</organism>
<evidence type="ECO:0000313" key="3">
    <source>
        <dbReference type="EMBL" id="GAA3925967.1"/>
    </source>
</evidence>
<reference evidence="4" key="1">
    <citation type="journal article" date="2019" name="Int. J. Syst. Evol. Microbiol.">
        <title>The Global Catalogue of Microorganisms (GCM) 10K type strain sequencing project: providing services to taxonomists for standard genome sequencing and annotation.</title>
        <authorList>
            <consortium name="The Broad Institute Genomics Platform"/>
            <consortium name="The Broad Institute Genome Sequencing Center for Infectious Disease"/>
            <person name="Wu L."/>
            <person name="Ma J."/>
        </authorList>
    </citation>
    <scope>NUCLEOTIDE SEQUENCE [LARGE SCALE GENOMIC DNA]</scope>
    <source>
        <strain evidence="4">JCM 16956</strain>
    </source>
</reference>
<dbReference type="Proteomes" id="UP001501000">
    <property type="component" value="Unassembled WGS sequence"/>
</dbReference>
<sequence>MTTYTTSTRPARVRRRRSASAGLLAATALAALTLSACGDDGNGDAASDPTTTGAASRPAVCEDLAGLKGHASEMSRLGPSSSYADIEDLREDMSGDMEDIRESAKETGGAAVDTGRLDKVYGKFNQTVDALDDDRMSSEGRLNQLKPQLAELTKAVTDSERAASC</sequence>
<evidence type="ECO:0000256" key="2">
    <source>
        <dbReference type="SAM" id="SignalP"/>
    </source>
</evidence>
<keyword evidence="2" id="KW-0732">Signal</keyword>
<accession>A0ABP7MLR6</accession>
<feature type="region of interest" description="Disordered" evidence="1">
    <location>
        <begin position="38"/>
        <end position="57"/>
    </location>
</feature>
<proteinExistence type="predicted"/>
<gene>
    <name evidence="3" type="ORF">GCM10022244_39140</name>
</gene>
<feature type="signal peptide" evidence="2">
    <location>
        <begin position="1"/>
        <end position="38"/>
    </location>
</feature>
<protein>
    <recommendedName>
        <fullName evidence="5">Secreted protein</fullName>
    </recommendedName>
</protein>
<name>A0ABP7MLR6_9ACTN</name>
<evidence type="ECO:0008006" key="5">
    <source>
        <dbReference type="Google" id="ProtNLM"/>
    </source>
</evidence>
<evidence type="ECO:0000256" key="1">
    <source>
        <dbReference type="SAM" id="MobiDB-lite"/>
    </source>
</evidence>